<evidence type="ECO:0000256" key="2">
    <source>
        <dbReference type="ARBA" id="ARBA00023125"/>
    </source>
</evidence>
<dbReference type="PANTHER" id="PTHR30146:SF109">
    <property type="entry name" value="HTH-TYPE TRANSCRIPTIONAL REGULATOR GALS"/>
    <property type="match status" value="1"/>
</dbReference>
<evidence type="ECO:0000256" key="3">
    <source>
        <dbReference type="ARBA" id="ARBA00023163"/>
    </source>
</evidence>
<dbReference type="SMART" id="SM00354">
    <property type="entry name" value="HTH_LACI"/>
    <property type="match status" value="1"/>
</dbReference>
<dbReference type="PANTHER" id="PTHR30146">
    <property type="entry name" value="LACI-RELATED TRANSCRIPTIONAL REPRESSOR"/>
    <property type="match status" value="1"/>
</dbReference>
<comment type="caution">
    <text evidence="5">The sequence shown here is derived from an EMBL/GenBank/DDBJ whole genome shotgun (WGS) entry which is preliminary data.</text>
</comment>
<dbReference type="SUPFAM" id="SSF53822">
    <property type="entry name" value="Periplasmic binding protein-like I"/>
    <property type="match status" value="1"/>
</dbReference>
<name>A0ABR4ZJ48_9NOCA</name>
<feature type="domain" description="HTH lacI-type" evidence="4">
    <location>
        <begin position="12"/>
        <end position="67"/>
    </location>
</feature>
<gene>
    <name evidence="5" type="ORF">FG87_07290</name>
</gene>
<dbReference type="InterPro" id="IPR000843">
    <property type="entry name" value="HTH_LacI"/>
</dbReference>
<keyword evidence="2" id="KW-0238">DNA-binding</keyword>
<keyword evidence="3" id="KW-0804">Transcription</keyword>
<dbReference type="CDD" id="cd06267">
    <property type="entry name" value="PBP1_LacI_sugar_binding-like"/>
    <property type="match status" value="1"/>
</dbReference>
<dbReference type="Proteomes" id="UP000031364">
    <property type="component" value="Unassembled WGS sequence"/>
</dbReference>
<accession>A0ABR4ZJ48</accession>
<evidence type="ECO:0000256" key="1">
    <source>
        <dbReference type="ARBA" id="ARBA00023015"/>
    </source>
</evidence>
<dbReference type="InterPro" id="IPR046335">
    <property type="entry name" value="LacI/GalR-like_sensor"/>
</dbReference>
<evidence type="ECO:0000313" key="6">
    <source>
        <dbReference type="Proteomes" id="UP000031364"/>
    </source>
</evidence>
<protein>
    <submittedName>
        <fullName evidence="5">LacI family transcriptional regulator</fullName>
    </submittedName>
</protein>
<reference evidence="5 6" key="1">
    <citation type="journal article" date="2014" name="Int. J. Syst. Evol. Microbiol.">
        <title>Nocardia vulneris sp. nov., isolated from wounds of human patients in North America.</title>
        <authorList>
            <person name="Lasker B.A."/>
            <person name="Bell M."/>
            <person name="Klenk H.P."/>
            <person name="Sproer C."/>
            <person name="Schumann C."/>
            <person name="Schumann P."/>
            <person name="Brown J.M."/>
        </authorList>
    </citation>
    <scope>NUCLEOTIDE SEQUENCE [LARGE SCALE GENOMIC DNA]</scope>
    <source>
        <strain evidence="5 6">W9851</strain>
    </source>
</reference>
<dbReference type="Gene3D" id="1.10.260.40">
    <property type="entry name" value="lambda repressor-like DNA-binding domains"/>
    <property type="match status" value="1"/>
</dbReference>
<dbReference type="InterPro" id="IPR010982">
    <property type="entry name" value="Lambda_DNA-bd_dom_sf"/>
</dbReference>
<evidence type="ECO:0000259" key="4">
    <source>
        <dbReference type="PROSITE" id="PS50932"/>
    </source>
</evidence>
<dbReference type="EMBL" id="JNFP01000007">
    <property type="protein sequence ID" value="KIA65427.1"/>
    <property type="molecule type" value="Genomic_DNA"/>
</dbReference>
<dbReference type="CDD" id="cd01392">
    <property type="entry name" value="HTH_LacI"/>
    <property type="match status" value="1"/>
</dbReference>
<sequence>MARQTGEIAMAVTRADVARRAGTSPALVSYVINGGPRQVAPATRARIEAAIEELGYRPNLSARSLRMNRGHALGMVIPDGANPFFAELSAVIEAAAFARGYPLIVGNAAGDEARERAYVSSFIDRRVEGLLAISSSWKSGVAEACAAADMALIAVDRIIDPLRCAHVMCDSVAGARTAVEHLIAHGHRDIACLSGPHVSTAEERVAGYREALHRAGLPESVIVRTEFGGAAGYHALGRLMAGTPAPTAVFVTSDLQAMGMLRAAYDAGLRVPDDLAVVAFDGIEYSRYTRPGLTTMVQPTRKMGELAVELLLRQIDTGAAEPGVVSLAAELETRGSCGCPDAF</sequence>
<keyword evidence="1" id="KW-0805">Transcription regulation</keyword>
<dbReference type="Pfam" id="PF00356">
    <property type="entry name" value="LacI"/>
    <property type="match status" value="1"/>
</dbReference>
<dbReference type="Pfam" id="PF13377">
    <property type="entry name" value="Peripla_BP_3"/>
    <property type="match status" value="1"/>
</dbReference>
<dbReference type="SUPFAM" id="SSF47413">
    <property type="entry name" value="lambda repressor-like DNA-binding domains"/>
    <property type="match status" value="1"/>
</dbReference>
<dbReference type="InterPro" id="IPR028082">
    <property type="entry name" value="Peripla_BP_I"/>
</dbReference>
<organism evidence="5 6">
    <name type="scientific">Nocardia vulneris</name>
    <dbReference type="NCBI Taxonomy" id="1141657"/>
    <lineage>
        <taxon>Bacteria</taxon>
        <taxon>Bacillati</taxon>
        <taxon>Actinomycetota</taxon>
        <taxon>Actinomycetes</taxon>
        <taxon>Mycobacteriales</taxon>
        <taxon>Nocardiaceae</taxon>
        <taxon>Nocardia</taxon>
    </lineage>
</organism>
<keyword evidence="6" id="KW-1185">Reference proteome</keyword>
<dbReference type="Gene3D" id="3.40.50.2300">
    <property type="match status" value="2"/>
</dbReference>
<proteinExistence type="predicted"/>
<dbReference type="PROSITE" id="PS50932">
    <property type="entry name" value="HTH_LACI_2"/>
    <property type="match status" value="1"/>
</dbReference>
<evidence type="ECO:0000313" key="5">
    <source>
        <dbReference type="EMBL" id="KIA65427.1"/>
    </source>
</evidence>